<evidence type="ECO:0008006" key="3">
    <source>
        <dbReference type="Google" id="ProtNLM"/>
    </source>
</evidence>
<comment type="caution">
    <text evidence="1">The sequence shown here is derived from an EMBL/GenBank/DDBJ whole genome shotgun (WGS) entry which is preliminary data.</text>
</comment>
<dbReference type="Proteomes" id="UP000245207">
    <property type="component" value="Unassembled WGS sequence"/>
</dbReference>
<evidence type="ECO:0000313" key="1">
    <source>
        <dbReference type="EMBL" id="PWA66726.1"/>
    </source>
</evidence>
<gene>
    <name evidence="1" type="ORF">CTI12_AA319930</name>
</gene>
<reference evidence="1 2" key="1">
    <citation type="journal article" date="2018" name="Mol. Plant">
        <title>The genome of Artemisia annua provides insight into the evolution of Asteraceae family and artemisinin biosynthesis.</title>
        <authorList>
            <person name="Shen Q."/>
            <person name="Zhang L."/>
            <person name="Liao Z."/>
            <person name="Wang S."/>
            <person name="Yan T."/>
            <person name="Shi P."/>
            <person name="Liu M."/>
            <person name="Fu X."/>
            <person name="Pan Q."/>
            <person name="Wang Y."/>
            <person name="Lv Z."/>
            <person name="Lu X."/>
            <person name="Zhang F."/>
            <person name="Jiang W."/>
            <person name="Ma Y."/>
            <person name="Chen M."/>
            <person name="Hao X."/>
            <person name="Li L."/>
            <person name="Tang Y."/>
            <person name="Lv G."/>
            <person name="Zhou Y."/>
            <person name="Sun X."/>
            <person name="Brodelius P.E."/>
            <person name="Rose J.K.C."/>
            <person name="Tang K."/>
        </authorList>
    </citation>
    <scope>NUCLEOTIDE SEQUENCE [LARGE SCALE GENOMIC DNA]</scope>
    <source>
        <strain evidence="2">cv. Huhao1</strain>
        <tissue evidence="1">Leaf</tissue>
    </source>
</reference>
<proteinExistence type="predicted"/>
<organism evidence="1 2">
    <name type="scientific">Artemisia annua</name>
    <name type="common">Sweet wormwood</name>
    <dbReference type="NCBI Taxonomy" id="35608"/>
    <lineage>
        <taxon>Eukaryota</taxon>
        <taxon>Viridiplantae</taxon>
        <taxon>Streptophyta</taxon>
        <taxon>Embryophyta</taxon>
        <taxon>Tracheophyta</taxon>
        <taxon>Spermatophyta</taxon>
        <taxon>Magnoliopsida</taxon>
        <taxon>eudicotyledons</taxon>
        <taxon>Gunneridae</taxon>
        <taxon>Pentapetalae</taxon>
        <taxon>asterids</taxon>
        <taxon>campanulids</taxon>
        <taxon>Asterales</taxon>
        <taxon>Asteraceae</taxon>
        <taxon>Asteroideae</taxon>
        <taxon>Anthemideae</taxon>
        <taxon>Artemisiinae</taxon>
        <taxon>Artemisia</taxon>
    </lineage>
</organism>
<sequence>MGHGSCTGSIDPWVPGPENAHAINFKHDTMERAILVNPATYNLLLVSSSARAISANPSKRMTNSICEKPYGRVSFARMLVEIDSSKALVDNVELWYESLGKILKLWVEYTWVPPRCEEYKVYGHYLSKCAKKVNTVSKVNKNSENERAADVAKEFGNHAFIYFINLFMGRCNLVQEFQSEHMRSNLEYTKPFKLIAVA</sequence>
<dbReference type="EMBL" id="PKPP01003973">
    <property type="protein sequence ID" value="PWA66726.1"/>
    <property type="molecule type" value="Genomic_DNA"/>
</dbReference>
<keyword evidence="2" id="KW-1185">Reference proteome</keyword>
<accession>A0A2U1MZS9</accession>
<dbReference type="AlphaFoldDB" id="A0A2U1MZS9"/>
<protein>
    <recommendedName>
        <fullName evidence="3">Zinc knuckle CX2CX4HX4C</fullName>
    </recommendedName>
</protein>
<dbReference type="OrthoDB" id="1302923at2759"/>
<name>A0A2U1MZS9_ARTAN</name>
<evidence type="ECO:0000313" key="2">
    <source>
        <dbReference type="Proteomes" id="UP000245207"/>
    </source>
</evidence>